<dbReference type="EMBL" id="RCZC01000013">
    <property type="protein sequence ID" value="TPG46521.1"/>
    <property type="molecule type" value="Genomic_DNA"/>
</dbReference>
<keyword evidence="1" id="KW-0472">Membrane</keyword>
<evidence type="ECO:0000313" key="3">
    <source>
        <dbReference type="Proteomes" id="UP000319931"/>
    </source>
</evidence>
<dbReference type="RefSeq" id="WP_140852640.1">
    <property type="nucleotide sequence ID" value="NZ_RCZC01000013.1"/>
</dbReference>
<dbReference type="OrthoDB" id="7632164at2"/>
<feature type="transmembrane region" description="Helical" evidence="1">
    <location>
        <begin position="88"/>
        <end position="113"/>
    </location>
</feature>
<dbReference type="Proteomes" id="UP000319931">
    <property type="component" value="Unassembled WGS sequence"/>
</dbReference>
<comment type="caution">
    <text evidence="2">The sequence shown here is derived from an EMBL/GenBank/DDBJ whole genome shotgun (WGS) entry which is preliminary data.</text>
</comment>
<evidence type="ECO:0000256" key="1">
    <source>
        <dbReference type="SAM" id="Phobius"/>
    </source>
</evidence>
<keyword evidence="1" id="KW-1133">Transmembrane helix</keyword>
<accession>A0A502FB24</accession>
<proteinExistence type="predicted"/>
<gene>
    <name evidence="2" type="ORF">EAH76_23145</name>
</gene>
<name>A0A502FB24_9SPHN</name>
<evidence type="ECO:0000313" key="2">
    <source>
        <dbReference type="EMBL" id="TPG46521.1"/>
    </source>
</evidence>
<protein>
    <submittedName>
        <fullName evidence="2">Uncharacterized protein</fullName>
    </submittedName>
</protein>
<sequence>MRDQLTLARFQELADAYGGVVARWPEQHRDAAMALAAHPAAREILDAASALDGALDAWRVASPSLLLRDGVIAGAPVPTRKIMTKARLWWSGIGLAAALAGATAGTAAVAFAAPIEAASDSATSFGDVAGSET</sequence>
<reference evidence="2 3" key="1">
    <citation type="journal article" date="2019" name="Environ. Microbiol.">
        <title>Species interactions and distinct microbial communities in high Arctic permafrost affected cryosols are associated with the CH4 and CO2 gas fluxes.</title>
        <authorList>
            <person name="Altshuler I."/>
            <person name="Hamel J."/>
            <person name="Turney S."/>
            <person name="Magnuson E."/>
            <person name="Levesque R."/>
            <person name="Greer C."/>
            <person name="Whyte L.G."/>
        </authorList>
    </citation>
    <scope>NUCLEOTIDE SEQUENCE [LARGE SCALE GENOMIC DNA]</scope>
    <source>
        <strain evidence="2 3">E6.1</strain>
    </source>
</reference>
<keyword evidence="1" id="KW-0812">Transmembrane</keyword>
<organism evidence="2 3">
    <name type="scientific">Sphingomonas glacialis</name>
    <dbReference type="NCBI Taxonomy" id="658225"/>
    <lineage>
        <taxon>Bacteria</taxon>
        <taxon>Pseudomonadati</taxon>
        <taxon>Pseudomonadota</taxon>
        <taxon>Alphaproteobacteria</taxon>
        <taxon>Sphingomonadales</taxon>
        <taxon>Sphingomonadaceae</taxon>
        <taxon>Sphingomonas</taxon>
    </lineage>
</organism>
<dbReference type="AlphaFoldDB" id="A0A502FB24"/>
<keyword evidence="3" id="KW-1185">Reference proteome</keyword>